<proteinExistence type="inferred from homology"/>
<dbReference type="PANTHER" id="PTHR24300">
    <property type="entry name" value="CYTOCHROME P450 508A4-RELATED"/>
    <property type="match status" value="1"/>
</dbReference>
<keyword evidence="4" id="KW-0503">Monooxygenase</keyword>
<evidence type="ECO:0000256" key="4">
    <source>
        <dbReference type="ARBA" id="ARBA00023033"/>
    </source>
</evidence>
<dbReference type="AlphaFoldDB" id="A0A7R9PTM9"/>
<dbReference type="PROSITE" id="PS00086">
    <property type="entry name" value="CYTOCHROME_P450"/>
    <property type="match status" value="2"/>
</dbReference>
<dbReference type="GO" id="GO:0005737">
    <property type="term" value="C:cytoplasm"/>
    <property type="evidence" value="ECO:0007669"/>
    <property type="project" value="TreeGrafter"/>
</dbReference>
<dbReference type="EMBL" id="CAJPIZ010000154">
    <property type="protein sequence ID" value="CAG2100611.1"/>
    <property type="molecule type" value="Genomic_DNA"/>
</dbReference>
<keyword evidence="3 5" id="KW-0408">Iron</keyword>
<evidence type="ECO:0000256" key="5">
    <source>
        <dbReference type="PIRSR" id="PIRSR602401-1"/>
    </source>
</evidence>
<dbReference type="InterPro" id="IPR002401">
    <property type="entry name" value="Cyt_P450_E_grp-I"/>
</dbReference>
<keyword evidence="4" id="KW-0560">Oxidoreductase</keyword>
<evidence type="ECO:0000313" key="8">
    <source>
        <dbReference type="Proteomes" id="UP000759131"/>
    </source>
</evidence>
<protein>
    <recommendedName>
        <fullName evidence="9">Cytochrome P450</fullName>
    </recommendedName>
</protein>
<name>A0A7R9PTM9_9ACAR</name>
<evidence type="ECO:0000256" key="1">
    <source>
        <dbReference type="ARBA" id="ARBA00010617"/>
    </source>
</evidence>
<reference evidence="7" key="1">
    <citation type="submission" date="2020-11" db="EMBL/GenBank/DDBJ databases">
        <authorList>
            <person name="Tran Van P."/>
        </authorList>
    </citation>
    <scope>NUCLEOTIDE SEQUENCE</scope>
</reference>
<dbReference type="Proteomes" id="UP000759131">
    <property type="component" value="Unassembled WGS sequence"/>
</dbReference>
<dbReference type="SUPFAM" id="SSF48264">
    <property type="entry name" value="Cytochrome P450"/>
    <property type="match status" value="2"/>
</dbReference>
<sequence length="849" mass="97746">MFLLPVIYWIYSNALIILISLFTYIVSKQIYSEYEMRKKLPPGPMGLPFVGYLPFLKGEPSRVFVQLAKKYGPVFGIQMGCSPVVVLNDWPSIKEALSDDTALYRPKDNFFNSALPAGFEAISGDEWKEQKRFTLHQLRNLGFGKSSMEDHIIDEINHLSQLLDTKEGQEIEFRTIFPISVSNNINSLNFGRRFEYTDSRGKVLEEFLILDPNFNLTGLFAFYPVVTRFIYKYLPFIMPSSLRIVKDKVKAVTDIIRSEYKTHVKTIDKNNNRDYLDAFICEMQKFENGQGDDMLEGNSFLLIGAGGSTILQSLEWALLILATNPQIQQQIHKEIDEVIGKERSPKTSDKNQMPYLQAFMYEVWSASKDMVISGFKIPKDTQIMANFWAIDNDTNLWENPSEFRPERFLSEDMKTFKKPEHLIPFSYGKRSCPGEGLGVVEVFLYLSSLLQKYDIKANHKTDRKLEYEFQFSITPKHNPVFNITKRLPPGPLGLPFVGYMPFLKGEPSRVFVQLAKKYGPVFGLQMGSYPVVVLNDWPSIKEALSDDTALYRSKDNLFNSALYQGFVSISGDEWKEQRRFTLHQLRNLGFGKTSMEDHIIDEINHLSQLLDTKEGQEIEFRTIFPISVLNNINSLNFGRRFEYTDSRKKAIDEFLTLDPNINLTGFLLFGAGGATVLLTLEWSLLILATNPGIQQQIHKEIDEVIGKERSPKFADRNQMPYLQAFIASKDMVISGFKIPKDTQIMANFWAIDNDPNLWENPSEFKPERFLSEDMKTFKKPEHLIPFSYGKRSCPGEGLGVVEVFLYLSSLLQKYDIKANHKTDQKLEYEFQFSITPKHNPVFIITKRHK</sequence>
<evidence type="ECO:0000313" key="7">
    <source>
        <dbReference type="EMBL" id="CAD7620181.1"/>
    </source>
</evidence>
<dbReference type="GO" id="GO:0006082">
    <property type="term" value="P:organic acid metabolic process"/>
    <property type="evidence" value="ECO:0007669"/>
    <property type="project" value="TreeGrafter"/>
</dbReference>
<evidence type="ECO:0000256" key="2">
    <source>
        <dbReference type="ARBA" id="ARBA00022723"/>
    </source>
</evidence>
<comment type="cofactor">
    <cofactor evidence="5">
        <name>heme</name>
        <dbReference type="ChEBI" id="CHEBI:30413"/>
    </cofactor>
</comment>
<dbReference type="PRINTS" id="PR00463">
    <property type="entry name" value="EP450I"/>
</dbReference>
<keyword evidence="6" id="KW-1133">Transmembrane helix</keyword>
<feature type="transmembrane region" description="Helical" evidence="6">
    <location>
        <begin position="6"/>
        <end position="27"/>
    </location>
</feature>
<keyword evidence="6" id="KW-0472">Membrane</keyword>
<evidence type="ECO:0000256" key="6">
    <source>
        <dbReference type="SAM" id="Phobius"/>
    </source>
</evidence>
<dbReference type="EMBL" id="OC854729">
    <property type="protein sequence ID" value="CAD7620181.1"/>
    <property type="molecule type" value="Genomic_DNA"/>
</dbReference>
<accession>A0A7R9PTM9</accession>
<gene>
    <name evidence="7" type="ORF">OSB1V03_LOCUS675</name>
</gene>
<dbReference type="OrthoDB" id="6507093at2759"/>
<dbReference type="GO" id="GO:0020037">
    <property type="term" value="F:heme binding"/>
    <property type="evidence" value="ECO:0007669"/>
    <property type="project" value="InterPro"/>
</dbReference>
<keyword evidence="5" id="KW-0349">Heme</keyword>
<keyword evidence="2 5" id="KW-0479">Metal-binding</keyword>
<dbReference type="GO" id="GO:0006805">
    <property type="term" value="P:xenobiotic metabolic process"/>
    <property type="evidence" value="ECO:0007669"/>
    <property type="project" value="TreeGrafter"/>
</dbReference>
<feature type="binding site" description="axial binding residue" evidence="5">
    <location>
        <position position="432"/>
    </location>
    <ligand>
        <name>heme</name>
        <dbReference type="ChEBI" id="CHEBI:30413"/>
    </ligand>
    <ligandPart>
        <name>Fe</name>
        <dbReference type="ChEBI" id="CHEBI:18248"/>
    </ligandPart>
</feature>
<dbReference type="InterPro" id="IPR036396">
    <property type="entry name" value="Cyt_P450_sf"/>
</dbReference>
<dbReference type="GO" id="GO:0005506">
    <property type="term" value="F:iron ion binding"/>
    <property type="evidence" value="ECO:0007669"/>
    <property type="project" value="InterPro"/>
</dbReference>
<evidence type="ECO:0008006" key="9">
    <source>
        <dbReference type="Google" id="ProtNLM"/>
    </source>
</evidence>
<dbReference type="InterPro" id="IPR001128">
    <property type="entry name" value="Cyt_P450"/>
</dbReference>
<dbReference type="GO" id="GO:0016712">
    <property type="term" value="F:oxidoreductase activity, acting on paired donors, with incorporation or reduction of molecular oxygen, reduced flavin or flavoprotein as one donor, and incorporation of one atom of oxygen"/>
    <property type="evidence" value="ECO:0007669"/>
    <property type="project" value="TreeGrafter"/>
</dbReference>
<organism evidence="7">
    <name type="scientific">Medioppia subpectinata</name>
    <dbReference type="NCBI Taxonomy" id="1979941"/>
    <lineage>
        <taxon>Eukaryota</taxon>
        <taxon>Metazoa</taxon>
        <taxon>Ecdysozoa</taxon>
        <taxon>Arthropoda</taxon>
        <taxon>Chelicerata</taxon>
        <taxon>Arachnida</taxon>
        <taxon>Acari</taxon>
        <taxon>Acariformes</taxon>
        <taxon>Sarcoptiformes</taxon>
        <taxon>Oribatida</taxon>
        <taxon>Brachypylina</taxon>
        <taxon>Oppioidea</taxon>
        <taxon>Oppiidae</taxon>
        <taxon>Medioppia</taxon>
    </lineage>
</organism>
<dbReference type="FunFam" id="1.10.630.10:FF:000094">
    <property type="entry name" value="cytochrome P450 2J6-like"/>
    <property type="match status" value="1"/>
</dbReference>
<dbReference type="InterPro" id="IPR050182">
    <property type="entry name" value="Cytochrome_P450_fam2"/>
</dbReference>
<dbReference type="PRINTS" id="PR00385">
    <property type="entry name" value="P450"/>
</dbReference>
<keyword evidence="8" id="KW-1185">Reference proteome</keyword>
<dbReference type="CDD" id="cd20617">
    <property type="entry name" value="CYP1_2-like"/>
    <property type="match status" value="1"/>
</dbReference>
<dbReference type="Gene3D" id="1.10.630.10">
    <property type="entry name" value="Cytochrome P450"/>
    <property type="match status" value="3"/>
</dbReference>
<dbReference type="InterPro" id="IPR017972">
    <property type="entry name" value="Cyt_P450_CS"/>
</dbReference>
<dbReference type="Pfam" id="PF00067">
    <property type="entry name" value="p450"/>
    <property type="match status" value="3"/>
</dbReference>
<dbReference type="PANTHER" id="PTHR24300:SF375">
    <property type="entry name" value="CYTOCHROME P450 FAMILY"/>
    <property type="match status" value="1"/>
</dbReference>
<comment type="similarity">
    <text evidence="1">Belongs to the cytochrome P450 family.</text>
</comment>
<evidence type="ECO:0000256" key="3">
    <source>
        <dbReference type="ARBA" id="ARBA00023004"/>
    </source>
</evidence>
<keyword evidence="6" id="KW-0812">Transmembrane</keyword>